<sequence>MKVFTLQNQSDHPPFRGTPGKSNDRDVSSCPPLKGVLRKLRDDLSSPSRNHILQENMACPGIADMDGLATPKDAQVPSGKGSDPSIDGASSHIQVLDHCSNPVGHDSQEIIRMNEDRCWGDRSSDTDGISYDSEHDANPRDILLVWNAAYWQKTDEFVGRFTVSVLLKDV</sequence>
<keyword evidence="2" id="KW-1185">Reference proteome</keyword>
<comment type="caution">
    <text evidence="1">The sequence shown here is derived from an EMBL/GenBank/DDBJ whole genome shotgun (WGS) entry which is preliminary data.</text>
</comment>
<evidence type="ECO:0000313" key="2">
    <source>
        <dbReference type="Proteomes" id="UP001234297"/>
    </source>
</evidence>
<dbReference type="EMBL" id="CM056813">
    <property type="protein sequence ID" value="KAJ8639758.1"/>
    <property type="molecule type" value="Genomic_DNA"/>
</dbReference>
<name>A0ACC2M273_PERAE</name>
<gene>
    <name evidence="1" type="ORF">MRB53_016452</name>
</gene>
<protein>
    <submittedName>
        <fullName evidence="1">Uncharacterized protein</fullName>
    </submittedName>
</protein>
<reference evidence="1 2" key="1">
    <citation type="journal article" date="2022" name="Hortic Res">
        <title>A haplotype resolved chromosomal level avocado genome allows analysis of novel avocado genes.</title>
        <authorList>
            <person name="Nath O."/>
            <person name="Fletcher S.J."/>
            <person name="Hayward A."/>
            <person name="Shaw L.M."/>
            <person name="Masouleh A.K."/>
            <person name="Furtado A."/>
            <person name="Henry R.J."/>
            <person name="Mitter N."/>
        </authorList>
    </citation>
    <scope>NUCLEOTIDE SEQUENCE [LARGE SCALE GENOMIC DNA]</scope>
    <source>
        <strain evidence="2">cv. Hass</strain>
    </source>
</reference>
<accession>A0ACC2M273</accession>
<dbReference type="Proteomes" id="UP001234297">
    <property type="component" value="Chromosome 5"/>
</dbReference>
<proteinExistence type="predicted"/>
<organism evidence="1 2">
    <name type="scientific">Persea americana</name>
    <name type="common">Avocado</name>
    <dbReference type="NCBI Taxonomy" id="3435"/>
    <lineage>
        <taxon>Eukaryota</taxon>
        <taxon>Viridiplantae</taxon>
        <taxon>Streptophyta</taxon>
        <taxon>Embryophyta</taxon>
        <taxon>Tracheophyta</taxon>
        <taxon>Spermatophyta</taxon>
        <taxon>Magnoliopsida</taxon>
        <taxon>Magnoliidae</taxon>
        <taxon>Laurales</taxon>
        <taxon>Lauraceae</taxon>
        <taxon>Persea</taxon>
    </lineage>
</organism>
<evidence type="ECO:0000313" key="1">
    <source>
        <dbReference type="EMBL" id="KAJ8639758.1"/>
    </source>
</evidence>